<evidence type="ECO:0000313" key="2">
    <source>
        <dbReference type="EMBL" id="DAD69929.1"/>
    </source>
</evidence>
<reference evidence="2" key="1">
    <citation type="journal article" date="2021" name="Proc. Natl. Acad. Sci. U.S.A.">
        <title>A Catalog of Tens of Thousands of Viruses from Human Metagenomes Reveals Hidden Associations with Chronic Diseases.</title>
        <authorList>
            <person name="Tisza M.J."/>
            <person name="Buck C.B."/>
        </authorList>
    </citation>
    <scope>NUCLEOTIDE SEQUENCE</scope>
    <source>
        <strain evidence="2">CtFWA4</strain>
    </source>
</reference>
<evidence type="ECO:0000259" key="1">
    <source>
        <dbReference type="SMART" id="SM00470"/>
    </source>
</evidence>
<feature type="domain" description="ParB-like N-terminal" evidence="1">
    <location>
        <begin position="11"/>
        <end position="108"/>
    </location>
</feature>
<dbReference type="SUPFAM" id="SSF110849">
    <property type="entry name" value="ParB/Sulfiredoxin"/>
    <property type="match status" value="1"/>
</dbReference>
<dbReference type="EMBL" id="BK015858">
    <property type="protein sequence ID" value="DAD69929.1"/>
    <property type="molecule type" value="Genomic_DNA"/>
</dbReference>
<sequence>MISDQPIHQVEWIPIEKVHANDYNPNSVATQEMKLLYRSVKADGYTQPVVTIYDEKKDRYVIVDGFHRYSIMRRFKDIYASCEGKLPCVVLHGKTMNDLMASTVRHNRARGKHSINGMSNIVMEMLMNGATDLQVCNELGLEPEELVRLKHITGYAKLYENNSFTRAAISENQARQLQKYRKEAGTDGDC</sequence>
<protein>
    <submittedName>
        <fullName evidence="2">Chromosome partitioning protein</fullName>
    </submittedName>
</protein>
<dbReference type="Pfam" id="PF02195">
    <property type="entry name" value="ParB_N"/>
    <property type="match status" value="1"/>
</dbReference>
<dbReference type="Gene3D" id="3.90.1530.10">
    <property type="entry name" value="Conserved hypothetical protein from pyrococcus furiosus pfu- 392566-001, ParB domain"/>
    <property type="match status" value="1"/>
</dbReference>
<name>A0A8S5LJ51_9CAUD</name>
<dbReference type="InterPro" id="IPR036086">
    <property type="entry name" value="ParB/Sulfiredoxin_sf"/>
</dbReference>
<accession>A0A8S5LJ51</accession>
<dbReference type="InterPro" id="IPR003115">
    <property type="entry name" value="ParB_N"/>
</dbReference>
<organism evidence="2">
    <name type="scientific">Caudovirales sp. ctFWA4</name>
    <dbReference type="NCBI Taxonomy" id="2827628"/>
    <lineage>
        <taxon>Viruses</taxon>
        <taxon>Duplodnaviria</taxon>
        <taxon>Heunggongvirae</taxon>
        <taxon>Uroviricota</taxon>
        <taxon>Caudoviricetes</taxon>
    </lineage>
</organism>
<dbReference type="CDD" id="cd16397">
    <property type="entry name" value="IbrB_like"/>
    <property type="match status" value="1"/>
</dbReference>
<proteinExistence type="predicted"/>
<dbReference type="SMART" id="SM00470">
    <property type="entry name" value="ParB"/>
    <property type="match status" value="1"/>
</dbReference>